<dbReference type="PANTHER" id="PTHR43369">
    <property type="entry name" value="PHOSPHORIBOSYLGLYCINAMIDE FORMYLTRANSFERASE"/>
    <property type="match status" value="1"/>
</dbReference>
<sequence length="188" mass="20910">MKSLAIFASGSGTNAENIIRYFSNSEFFKVAIVLSNKQGAGVHERAKKLNVPSISFSKEAFESGEAILDILKTYQIDFIVLAGFMSKIADNLLAAYPHKIINIHPALLPKFGGKGMYGMHVHRAVIASGETKSGISIHYIDEHYDEGPIIFQAECPVFADDTPESLCERIHQLEHKWYPEIIEKVLTD</sequence>
<accession>A0A1T5A739</accession>
<dbReference type="PANTHER" id="PTHR43369:SF2">
    <property type="entry name" value="PHOSPHORIBOSYLGLYCINAMIDE FORMYLTRANSFERASE"/>
    <property type="match status" value="1"/>
</dbReference>
<dbReference type="UniPathway" id="UPA00074">
    <property type="reaction ID" value="UER00126"/>
</dbReference>
<evidence type="ECO:0000256" key="4">
    <source>
        <dbReference type="HAMAP-Rule" id="MF_01930"/>
    </source>
</evidence>
<comment type="similarity">
    <text evidence="4">Belongs to the GART family.</text>
</comment>
<feature type="site" description="Raises pKa of active site His" evidence="4">
    <location>
        <position position="145"/>
    </location>
</feature>
<evidence type="ECO:0000256" key="1">
    <source>
        <dbReference type="ARBA" id="ARBA00005054"/>
    </source>
</evidence>
<feature type="domain" description="Formyl transferase N-terminal" evidence="5">
    <location>
        <begin position="4"/>
        <end position="182"/>
    </location>
</feature>
<proteinExistence type="inferred from homology"/>
<dbReference type="InterPro" id="IPR036477">
    <property type="entry name" value="Formyl_transf_N_sf"/>
</dbReference>
<dbReference type="Pfam" id="PF00551">
    <property type="entry name" value="Formyl_trans_N"/>
    <property type="match status" value="1"/>
</dbReference>
<dbReference type="InterPro" id="IPR002376">
    <property type="entry name" value="Formyl_transf_N"/>
</dbReference>
<dbReference type="GO" id="GO:0004644">
    <property type="term" value="F:phosphoribosylglycinamide formyltransferase activity"/>
    <property type="evidence" value="ECO:0007669"/>
    <property type="project" value="UniProtKB-UniRule"/>
</dbReference>
<name>A0A1T5A739_9BACT</name>
<comment type="pathway">
    <text evidence="1 4">Purine metabolism; IMP biosynthesis via de novo pathway; N(2)-formyl-N(1)-(5-phospho-D-ribosyl)glycinamide from N(1)-(5-phospho-D-ribosyl)glycinamide (10-formyl THF route): step 1/1.</text>
</comment>
<dbReference type="Gene3D" id="3.40.50.170">
    <property type="entry name" value="Formyl transferase, N-terminal domain"/>
    <property type="match status" value="1"/>
</dbReference>
<dbReference type="Proteomes" id="UP000190852">
    <property type="component" value="Unassembled WGS sequence"/>
</dbReference>
<evidence type="ECO:0000256" key="2">
    <source>
        <dbReference type="ARBA" id="ARBA00022679"/>
    </source>
</evidence>
<organism evidence="6 7">
    <name type="scientific">Parabacteroides chartae</name>
    <dbReference type="NCBI Taxonomy" id="1037355"/>
    <lineage>
        <taxon>Bacteria</taxon>
        <taxon>Pseudomonadati</taxon>
        <taxon>Bacteroidota</taxon>
        <taxon>Bacteroidia</taxon>
        <taxon>Bacteroidales</taxon>
        <taxon>Tannerellaceae</taxon>
        <taxon>Parabacteroides</taxon>
    </lineage>
</organism>
<evidence type="ECO:0000313" key="7">
    <source>
        <dbReference type="Proteomes" id="UP000190852"/>
    </source>
</evidence>
<feature type="binding site" evidence="4">
    <location>
        <begin position="12"/>
        <end position="14"/>
    </location>
    <ligand>
        <name>N(1)-(5-phospho-beta-D-ribosyl)glycinamide</name>
        <dbReference type="ChEBI" id="CHEBI:143788"/>
    </ligand>
</feature>
<evidence type="ECO:0000313" key="6">
    <source>
        <dbReference type="EMBL" id="SKB30669.1"/>
    </source>
</evidence>
<feature type="binding site" evidence="4">
    <location>
        <position position="102"/>
    </location>
    <ligand>
        <name>(6R)-10-formyltetrahydrofolate</name>
        <dbReference type="ChEBI" id="CHEBI:195366"/>
    </ligand>
</feature>
<feature type="binding site" evidence="4">
    <location>
        <position position="58"/>
    </location>
    <ligand>
        <name>(6R)-10-formyltetrahydrofolate</name>
        <dbReference type="ChEBI" id="CHEBI:195366"/>
    </ligand>
</feature>
<dbReference type="NCBIfam" id="TIGR00639">
    <property type="entry name" value="PurN"/>
    <property type="match status" value="1"/>
</dbReference>
<comment type="caution">
    <text evidence="4">Lacks conserved residue(s) required for the propagation of feature annotation.</text>
</comment>
<keyword evidence="3 4" id="KW-0658">Purine biosynthesis</keyword>
<protein>
    <recommendedName>
        <fullName evidence="4">Phosphoribosylglycinamide formyltransferase</fullName>
        <ecNumber evidence="4">2.1.2.2</ecNumber>
    </recommendedName>
    <alternativeName>
        <fullName evidence="4">5'-phosphoribosylglycinamide transformylase</fullName>
    </alternativeName>
    <alternativeName>
        <fullName evidence="4">GAR transformylase</fullName>
        <shortName evidence="4">GART</shortName>
    </alternativeName>
</protein>
<feature type="active site" description="Proton donor" evidence="4">
    <location>
        <position position="104"/>
    </location>
</feature>
<dbReference type="HAMAP" id="MF_01930">
    <property type="entry name" value="PurN"/>
    <property type="match status" value="1"/>
</dbReference>
<dbReference type="InterPro" id="IPR004607">
    <property type="entry name" value="GART"/>
</dbReference>
<dbReference type="SUPFAM" id="SSF53328">
    <property type="entry name" value="Formyltransferase"/>
    <property type="match status" value="1"/>
</dbReference>
<dbReference type="EMBL" id="FUYQ01000002">
    <property type="protein sequence ID" value="SKB30669.1"/>
    <property type="molecule type" value="Genomic_DNA"/>
</dbReference>
<evidence type="ECO:0000256" key="3">
    <source>
        <dbReference type="ARBA" id="ARBA00022755"/>
    </source>
</evidence>
<dbReference type="GO" id="GO:0006189">
    <property type="term" value="P:'de novo' IMP biosynthetic process"/>
    <property type="evidence" value="ECO:0007669"/>
    <property type="project" value="UniProtKB-UniRule"/>
</dbReference>
<evidence type="ECO:0000259" key="5">
    <source>
        <dbReference type="Pfam" id="PF00551"/>
    </source>
</evidence>
<comment type="catalytic activity">
    <reaction evidence="4">
        <text>N(1)-(5-phospho-beta-D-ribosyl)glycinamide + (6R)-10-formyltetrahydrofolate = N(2)-formyl-N(1)-(5-phospho-beta-D-ribosyl)glycinamide + (6S)-5,6,7,8-tetrahydrofolate + H(+)</text>
        <dbReference type="Rhea" id="RHEA:15053"/>
        <dbReference type="ChEBI" id="CHEBI:15378"/>
        <dbReference type="ChEBI" id="CHEBI:57453"/>
        <dbReference type="ChEBI" id="CHEBI:143788"/>
        <dbReference type="ChEBI" id="CHEBI:147286"/>
        <dbReference type="ChEBI" id="CHEBI:195366"/>
        <dbReference type="EC" id="2.1.2.2"/>
    </reaction>
</comment>
<gene>
    <name evidence="4" type="primary">purN</name>
    <name evidence="6" type="ORF">SAMN05660349_00495</name>
</gene>
<dbReference type="GO" id="GO:0005829">
    <property type="term" value="C:cytosol"/>
    <property type="evidence" value="ECO:0007669"/>
    <property type="project" value="TreeGrafter"/>
</dbReference>
<dbReference type="CDD" id="cd08645">
    <property type="entry name" value="FMT_core_GART"/>
    <property type="match status" value="1"/>
</dbReference>
<dbReference type="RefSeq" id="WP_079682215.1">
    <property type="nucleotide sequence ID" value="NZ_FUYQ01000002.1"/>
</dbReference>
<dbReference type="AlphaFoldDB" id="A0A1T5A739"/>
<keyword evidence="2 4" id="KW-0808">Transferase</keyword>
<comment type="function">
    <text evidence="4">Catalyzes the transfer of a formyl group from 10-formyltetrahydrofolate to 5-phospho-ribosyl-glycinamide (GAR), producing 5-phospho-ribosyl-N-formylglycinamide (FGAR) and tetrahydrofolate.</text>
</comment>
<dbReference type="EC" id="2.1.2.2" evidence="4"/>
<reference evidence="7" key="1">
    <citation type="submission" date="2017-02" db="EMBL/GenBank/DDBJ databases">
        <authorList>
            <person name="Varghese N."/>
            <person name="Submissions S."/>
        </authorList>
    </citation>
    <scope>NUCLEOTIDE SEQUENCE [LARGE SCALE GENOMIC DNA]</scope>
    <source>
        <strain evidence="7">DSM 24967</strain>
    </source>
</reference>
<keyword evidence="7" id="KW-1185">Reference proteome</keyword>